<organism evidence="3 4">
    <name type="scientific">Symbiobacterium thermophilum</name>
    <dbReference type="NCBI Taxonomy" id="2734"/>
    <lineage>
        <taxon>Bacteria</taxon>
        <taxon>Bacillati</taxon>
        <taxon>Bacillota</taxon>
        <taxon>Clostridia</taxon>
        <taxon>Eubacteriales</taxon>
        <taxon>Symbiobacteriaceae</taxon>
        <taxon>Symbiobacterium</taxon>
    </lineage>
</organism>
<gene>
    <name evidence="3" type="ORF">CWE10_19340</name>
</gene>
<reference evidence="3" key="1">
    <citation type="submission" date="2017-11" db="EMBL/GenBank/DDBJ databases">
        <title>Three new genomes from thermophilic consortium.</title>
        <authorList>
            <person name="Quaggio R."/>
            <person name="Amgarten D."/>
            <person name="Setubal J.C."/>
        </authorList>
    </citation>
    <scope>NUCLEOTIDE SEQUENCE</scope>
    <source>
        <strain evidence="3">ZCTH01-B2</strain>
    </source>
</reference>
<evidence type="ECO:0000313" key="4">
    <source>
        <dbReference type="Proteomes" id="UP000732377"/>
    </source>
</evidence>
<dbReference type="InterPro" id="IPR038148">
    <property type="entry name" value="Tn1545/Tn916_Xis"/>
</dbReference>
<accession>A0A953IC47</accession>
<dbReference type="NCBIfam" id="TIGR01764">
    <property type="entry name" value="excise"/>
    <property type="match status" value="1"/>
</dbReference>
<sequence length="74" mass="8355">MLPVWLTVKEAAEYLRVSRATLYRMIADGRVKAYELPGSSRKRFKREELDELLSSAPKQGGDDSLKTEEANAPD</sequence>
<dbReference type="AlphaFoldDB" id="A0A953IC47"/>
<evidence type="ECO:0000259" key="2">
    <source>
        <dbReference type="Pfam" id="PF12728"/>
    </source>
</evidence>
<dbReference type="InterPro" id="IPR041657">
    <property type="entry name" value="HTH_17"/>
</dbReference>
<feature type="domain" description="Helix-turn-helix" evidence="2">
    <location>
        <begin position="5"/>
        <end position="55"/>
    </location>
</feature>
<feature type="compositionally biased region" description="Basic and acidic residues" evidence="1">
    <location>
        <begin position="60"/>
        <end position="74"/>
    </location>
</feature>
<dbReference type="SUPFAM" id="SSF46955">
    <property type="entry name" value="Putative DNA-binding domain"/>
    <property type="match status" value="1"/>
</dbReference>
<evidence type="ECO:0000256" key="1">
    <source>
        <dbReference type="SAM" id="MobiDB-lite"/>
    </source>
</evidence>
<comment type="caution">
    <text evidence="3">The sequence shown here is derived from an EMBL/GenBank/DDBJ whole genome shotgun (WGS) entry which is preliminary data.</text>
</comment>
<dbReference type="Pfam" id="PF12728">
    <property type="entry name" value="HTH_17"/>
    <property type="match status" value="1"/>
</dbReference>
<dbReference type="RefSeq" id="WP_273381705.1">
    <property type="nucleotide sequence ID" value="NZ_PIUK01000421.1"/>
</dbReference>
<protein>
    <recommendedName>
        <fullName evidence="2">Helix-turn-helix domain-containing protein</fullName>
    </recommendedName>
</protein>
<dbReference type="Proteomes" id="UP000732377">
    <property type="component" value="Unassembled WGS sequence"/>
</dbReference>
<dbReference type="Gene3D" id="3.90.105.50">
    <property type="match status" value="1"/>
</dbReference>
<proteinExistence type="predicted"/>
<feature type="region of interest" description="Disordered" evidence="1">
    <location>
        <begin position="52"/>
        <end position="74"/>
    </location>
</feature>
<dbReference type="InterPro" id="IPR010093">
    <property type="entry name" value="SinI_DNA-bd"/>
</dbReference>
<dbReference type="GO" id="GO:0003677">
    <property type="term" value="F:DNA binding"/>
    <property type="evidence" value="ECO:0007669"/>
    <property type="project" value="InterPro"/>
</dbReference>
<dbReference type="EMBL" id="PIUK01000421">
    <property type="protein sequence ID" value="MBY6278278.1"/>
    <property type="molecule type" value="Genomic_DNA"/>
</dbReference>
<name>A0A953IC47_SYMTR</name>
<evidence type="ECO:0000313" key="3">
    <source>
        <dbReference type="EMBL" id="MBY6278278.1"/>
    </source>
</evidence>
<dbReference type="InterPro" id="IPR009061">
    <property type="entry name" value="DNA-bd_dom_put_sf"/>
</dbReference>